<dbReference type="GeneTree" id="ENSGT00940000177774"/>
<feature type="region of interest" description="Disordered" evidence="1">
    <location>
        <begin position="179"/>
        <end position="247"/>
    </location>
</feature>
<accession>A0A8C5AJ47</accession>
<dbReference type="SMART" id="SM00015">
    <property type="entry name" value="IQ"/>
    <property type="match status" value="1"/>
</dbReference>
<dbReference type="AlphaFoldDB" id="A0A8C5AJ47"/>
<name>A0A8C5AJ47_GADMO</name>
<dbReference type="InterPro" id="IPR000048">
    <property type="entry name" value="IQ_motif_EF-hand-BS"/>
</dbReference>
<keyword evidence="3" id="KW-1185">Reference proteome</keyword>
<feature type="compositionally biased region" description="Basic and acidic residues" evidence="1">
    <location>
        <begin position="304"/>
        <end position="314"/>
    </location>
</feature>
<feature type="compositionally biased region" description="Acidic residues" evidence="1">
    <location>
        <begin position="320"/>
        <end position="330"/>
    </location>
</feature>
<proteinExistence type="predicted"/>
<reference evidence="2" key="1">
    <citation type="submission" date="2025-08" db="UniProtKB">
        <authorList>
            <consortium name="Ensembl"/>
        </authorList>
    </citation>
    <scope>IDENTIFICATION</scope>
</reference>
<feature type="compositionally biased region" description="Polar residues" evidence="1">
    <location>
        <begin position="95"/>
        <end position="104"/>
    </location>
</feature>
<feature type="region of interest" description="Disordered" evidence="1">
    <location>
        <begin position="1"/>
        <end position="49"/>
    </location>
</feature>
<dbReference type="Proteomes" id="UP000694546">
    <property type="component" value="Chromosome 16"/>
</dbReference>
<evidence type="ECO:0000256" key="1">
    <source>
        <dbReference type="SAM" id="MobiDB-lite"/>
    </source>
</evidence>
<sequence length="548" mass="60305">MRDVCADELQTIEHGEKPPIQEQENNLSGDEIRDTSDIDQSADAGNVRQEFPYSGLADVDVCAEELQQTDKANVVDDYLNAPSTKEEDLPGGLPLSQNQTQTPSLEDMEPQEKKTLEIQELIETHPLETHELVLSTGNAGHHTKEIENTLATDAAPQEEALVEINFDDVPEVHQIVETEGQTEDGSSVLEHSEQRPESQLDEDIVGARSGHGEDGLQYSDEPTSETEGQEKEVKAEREEIDDNEAADISLKLDTSDLALSNIGYKGDLDGTILSSKATAGLTNLELKTDFDNDDETDNADASEVENRGNKDPERLNASNETDDPPEDAIDDEKREISRGVIDDAQGQFSVMEEGLPSEFDDANAGIKSNESEPEKGQEEVAEVMAVEENPMEMKEIALAPVEPQPEDTMEEIEDTVVMPRTSGAEDRAEEVVIDEQGQGRSNGVGEGSIESFHLGAGRTHDDVYQGDQRPPETENDVVDQGTKDEDKEGECSRPQEEEEDIMDIPLDDPEANKAAAKIQAGFRGHMTRKKMKPEEKAEGEERQEERGQ</sequence>
<dbReference type="PANTHER" id="PTHR10699:SF16">
    <property type="entry name" value="SPERM SURFACE PROTEIN SP17"/>
    <property type="match status" value="1"/>
</dbReference>
<feature type="region of interest" description="Disordered" evidence="1">
    <location>
        <begin position="417"/>
        <end position="548"/>
    </location>
</feature>
<feature type="compositionally biased region" description="Basic and acidic residues" evidence="1">
    <location>
        <begin position="1"/>
        <end position="19"/>
    </location>
</feature>
<dbReference type="CDD" id="cd23767">
    <property type="entry name" value="IQCD"/>
    <property type="match status" value="1"/>
</dbReference>
<dbReference type="GO" id="GO:0005516">
    <property type="term" value="F:calmodulin binding"/>
    <property type="evidence" value="ECO:0007669"/>
    <property type="project" value="TreeGrafter"/>
</dbReference>
<feature type="compositionally biased region" description="Acidic residues" evidence="1">
    <location>
        <begin position="496"/>
        <end position="509"/>
    </location>
</feature>
<evidence type="ECO:0000313" key="3">
    <source>
        <dbReference type="Proteomes" id="UP000694546"/>
    </source>
</evidence>
<feature type="region of interest" description="Disordered" evidence="1">
    <location>
        <begin position="282"/>
        <end position="378"/>
    </location>
</feature>
<feature type="region of interest" description="Disordered" evidence="1">
    <location>
        <begin position="73"/>
        <end position="112"/>
    </location>
</feature>
<feature type="compositionally biased region" description="Basic and acidic residues" evidence="1">
    <location>
        <begin position="331"/>
        <end position="341"/>
    </location>
</feature>
<dbReference type="PROSITE" id="PS50096">
    <property type="entry name" value="IQ"/>
    <property type="match status" value="1"/>
</dbReference>
<feature type="compositionally biased region" description="Basic and acidic residues" evidence="1">
    <location>
        <begin position="532"/>
        <end position="548"/>
    </location>
</feature>
<protein>
    <submittedName>
        <fullName evidence="2">Uncharacterized protein</fullName>
    </submittedName>
</protein>
<gene>
    <name evidence="2" type="primary">spa17</name>
</gene>
<dbReference type="PANTHER" id="PTHR10699">
    <property type="entry name" value="NEUROMODULIN"/>
    <property type="match status" value="1"/>
</dbReference>
<feature type="compositionally biased region" description="Basic and acidic residues" evidence="1">
    <location>
        <begin position="228"/>
        <end position="237"/>
    </location>
</feature>
<feature type="compositionally biased region" description="Basic and acidic residues" evidence="1">
    <location>
        <begin position="369"/>
        <end position="378"/>
    </location>
</feature>
<organism evidence="2 3">
    <name type="scientific">Gadus morhua</name>
    <name type="common">Atlantic cod</name>
    <dbReference type="NCBI Taxonomy" id="8049"/>
    <lineage>
        <taxon>Eukaryota</taxon>
        <taxon>Metazoa</taxon>
        <taxon>Chordata</taxon>
        <taxon>Craniata</taxon>
        <taxon>Vertebrata</taxon>
        <taxon>Euteleostomi</taxon>
        <taxon>Actinopterygii</taxon>
        <taxon>Neopterygii</taxon>
        <taxon>Teleostei</taxon>
        <taxon>Neoteleostei</taxon>
        <taxon>Acanthomorphata</taxon>
        <taxon>Zeiogadaria</taxon>
        <taxon>Gadariae</taxon>
        <taxon>Gadiformes</taxon>
        <taxon>Gadoidei</taxon>
        <taxon>Gadidae</taxon>
        <taxon>Gadus</taxon>
    </lineage>
</organism>
<feature type="compositionally biased region" description="Basic and acidic residues" evidence="1">
    <location>
        <begin position="481"/>
        <end position="495"/>
    </location>
</feature>
<dbReference type="Pfam" id="PF00612">
    <property type="entry name" value="IQ"/>
    <property type="match status" value="1"/>
</dbReference>
<evidence type="ECO:0000313" key="2">
    <source>
        <dbReference type="Ensembl" id="ENSGMOP00000032838.1"/>
    </source>
</evidence>
<dbReference type="Ensembl" id="ENSGMOT00000042944.1">
    <property type="protein sequence ID" value="ENSGMOP00000032838.1"/>
    <property type="gene ID" value="ENSGMOG00000022850.1"/>
</dbReference>
<reference evidence="2" key="2">
    <citation type="submission" date="2025-09" db="UniProtKB">
        <authorList>
            <consortium name="Ensembl"/>
        </authorList>
    </citation>
    <scope>IDENTIFICATION</scope>
</reference>
<feature type="compositionally biased region" description="Acidic residues" evidence="1">
    <location>
        <begin position="291"/>
        <end position="303"/>
    </location>
</feature>